<evidence type="ECO:0000313" key="1">
    <source>
        <dbReference type="EMBL" id="KAI0026368.1"/>
    </source>
</evidence>
<sequence length="84" mass="8854">MPRRSTALSMPRAVSPAILDSLSLPPSAPAHAPMTCRPPQTHATRGVAGLLGPSLKLSLGSRSRPGDPPPSTNGARRWHFSPRL</sequence>
<protein>
    <submittedName>
        <fullName evidence="1">Uncharacterized protein</fullName>
    </submittedName>
</protein>
<gene>
    <name evidence="1" type="ORF">K488DRAFT_92733</name>
</gene>
<name>A0ACB8Q3R5_9AGAM</name>
<comment type="caution">
    <text evidence="1">The sequence shown here is derived from an EMBL/GenBank/DDBJ whole genome shotgun (WGS) entry which is preliminary data.</text>
</comment>
<evidence type="ECO:0000313" key="2">
    <source>
        <dbReference type="Proteomes" id="UP000814128"/>
    </source>
</evidence>
<proteinExistence type="predicted"/>
<accession>A0ACB8Q3R5</accession>
<reference evidence="1" key="1">
    <citation type="submission" date="2021-02" db="EMBL/GenBank/DDBJ databases">
        <authorList>
            <consortium name="DOE Joint Genome Institute"/>
            <person name="Ahrendt S."/>
            <person name="Looney B.P."/>
            <person name="Miyauchi S."/>
            <person name="Morin E."/>
            <person name="Drula E."/>
            <person name="Courty P.E."/>
            <person name="Chicoki N."/>
            <person name="Fauchery L."/>
            <person name="Kohler A."/>
            <person name="Kuo A."/>
            <person name="Labutti K."/>
            <person name="Pangilinan J."/>
            <person name="Lipzen A."/>
            <person name="Riley R."/>
            <person name="Andreopoulos W."/>
            <person name="He G."/>
            <person name="Johnson J."/>
            <person name="Barry K.W."/>
            <person name="Grigoriev I.V."/>
            <person name="Nagy L."/>
            <person name="Hibbett D."/>
            <person name="Henrissat B."/>
            <person name="Matheny P.B."/>
            <person name="Labbe J."/>
            <person name="Martin F."/>
        </authorList>
    </citation>
    <scope>NUCLEOTIDE SEQUENCE</scope>
    <source>
        <strain evidence="1">EC-137</strain>
    </source>
</reference>
<keyword evidence="2" id="KW-1185">Reference proteome</keyword>
<dbReference type="Proteomes" id="UP000814128">
    <property type="component" value="Unassembled WGS sequence"/>
</dbReference>
<reference evidence="1" key="2">
    <citation type="journal article" date="2022" name="New Phytol.">
        <title>Evolutionary transition to the ectomycorrhizal habit in the genomes of a hyperdiverse lineage of mushroom-forming fungi.</title>
        <authorList>
            <person name="Looney B."/>
            <person name="Miyauchi S."/>
            <person name="Morin E."/>
            <person name="Drula E."/>
            <person name="Courty P.E."/>
            <person name="Kohler A."/>
            <person name="Kuo A."/>
            <person name="LaButti K."/>
            <person name="Pangilinan J."/>
            <person name="Lipzen A."/>
            <person name="Riley R."/>
            <person name="Andreopoulos W."/>
            <person name="He G."/>
            <person name="Johnson J."/>
            <person name="Nolan M."/>
            <person name="Tritt A."/>
            <person name="Barry K.W."/>
            <person name="Grigoriev I.V."/>
            <person name="Nagy L.G."/>
            <person name="Hibbett D."/>
            <person name="Henrissat B."/>
            <person name="Matheny P.B."/>
            <person name="Labbe J."/>
            <person name="Martin F.M."/>
        </authorList>
    </citation>
    <scope>NUCLEOTIDE SEQUENCE</scope>
    <source>
        <strain evidence="1">EC-137</strain>
    </source>
</reference>
<organism evidence="1 2">
    <name type="scientific">Vararia minispora EC-137</name>
    <dbReference type="NCBI Taxonomy" id="1314806"/>
    <lineage>
        <taxon>Eukaryota</taxon>
        <taxon>Fungi</taxon>
        <taxon>Dikarya</taxon>
        <taxon>Basidiomycota</taxon>
        <taxon>Agaricomycotina</taxon>
        <taxon>Agaricomycetes</taxon>
        <taxon>Russulales</taxon>
        <taxon>Lachnocladiaceae</taxon>
        <taxon>Vararia</taxon>
    </lineage>
</organism>
<dbReference type="EMBL" id="MU274709">
    <property type="protein sequence ID" value="KAI0026368.1"/>
    <property type="molecule type" value="Genomic_DNA"/>
</dbReference>